<gene>
    <name evidence="1" type="ORF">GCM10010911_55680</name>
</gene>
<proteinExistence type="predicted"/>
<accession>A0A916ZDG1</accession>
<dbReference type="Proteomes" id="UP000612456">
    <property type="component" value="Unassembled WGS sequence"/>
</dbReference>
<reference evidence="1" key="1">
    <citation type="journal article" date="2014" name="Int. J. Syst. Evol. Microbiol.">
        <title>Complete genome sequence of Corynebacterium casei LMG S-19264T (=DSM 44701T), isolated from a smear-ripened cheese.</title>
        <authorList>
            <consortium name="US DOE Joint Genome Institute (JGI-PGF)"/>
            <person name="Walter F."/>
            <person name="Albersmeier A."/>
            <person name="Kalinowski J."/>
            <person name="Ruckert C."/>
        </authorList>
    </citation>
    <scope>NUCLEOTIDE SEQUENCE</scope>
    <source>
        <strain evidence="1">CGMCC 1.15178</strain>
    </source>
</reference>
<dbReference type="InterPro" id="IPR049585">
    <property type="entry name" value="CdiI_EcoliA0-like"/>
</dbReference>
<protein>
    <submittedName>
        <fullName evidence="1">Uncharacterized protein</fullName>
    </submittedName>
</protein>
<organism evidence="1 2">
    <name type="scientific">Paenibacillus nasutitermitis</name>
    <dbReference type="NCBI Taxonomy" id="1652958"/>
    <lineage>
        <taxon>Bacteria</taxon>
        <taxon>Bacillati</taxon>
        <taxon>Bacillota</taxon>
        <taxon>Bacilli</taxon>
        <taxon>Bacillales</taxon>
        <taxon>Paenibacillaceae</taxon>
        <taxon>Paenibacillus</taxon>
    </lineage>
</organism>
<name>A0A916ZDG1_9BACL</name>
<dbReference type="RefSeq" id="WP_188997164.1">
    <property type="nucleotide sequence ID" value="NZ_BMHP01000004.1"/>
</dbReference>
<evidence type="ECO:0000313" key="2">
    <source>
        <dbReference type="Proteomes" id="UP000612456"/>
    </source>
</evidence>
<comment type="caution">
    <text evidence="1">The sequence shown here is derived from an EMBL/GenBank/DDBJ whole genome shotgun (WGS) entry which is preliminary data.</text>
</comment>
<dbReference type="Pfam" id="PF24172">
    <property type="entry name" value="CdiI_ImmP"/>
    <property type="match status" value="1"/>
</dbReference>
<evidence type="ECO:0000313" key="1">
    <source>
        <dbReference type="EMBL" id="GGD89882.1"/>
    </source>
</evidence>
<reference evidence="1" key="2">
    <citation type="submission" date="2020-09" db="EMBL/GenBank/DDBJ databases">
        <authorList>
            <person name="Sun Q."/>
            <person name="Zhou Y."/>
        </authorList>
    </citation>
    <scope>NUCLEOTIDE SEQUENCE</scope>
    <source>
        <strain evidence="1">CGMCC 1.15178</strain>
    </source>
</reference>
<dbReference type="CDD" id="cd20693">
    <property type="entry name" value="CdiI_EcoliA0-like"/>
    <property type="match status" value="1"/>
</dbReference>
<dbReference type="EMBL" id="BMHP01000004">
    <property type="protein sequence ID" value="GGD89882.1"/>
    <property type="molecule type" value="Genomic_DNA"/>
</dbReference>
<keyword evidence="2" id="KW-1185">Reference proteome</keyword>
<dbReference type="AlphaFoldDB" id="A0A916ZDG1"/>
<sequence>MKDRNARRFRIEQLKKNIKRITSYGELFNECIAVLDINSRVYSLEKSQEFAEKMVNEFRFTKWGRVDWNSISHKLFIKNALELNMYNLDLNQNYFIIWNEYNLPVIETTIGDVIKNFEDIVAVGFDTWVINFDEGIIIENYHEGELTIGKKANE</sequence>